<dbReference type="SUPFAM" id="SSF90123">
    <property type="entry name" value="ABC transporter transmembrane region"/>
    <property type="match status" value="1"/>
</dbReference>
<dbReference type="GO" id="GO:0005886">
    <property type="term" value="C:plasma membrane"/>
    <property type="evidence" value="ECO:0007669"/>
    <property type="project" value="UniProtKB-SubCell"/>
</dbReference>
<keyword evidence="2 8" id="KW-0812">Transmembrane</keyword>
<accession>A0A8J3D0J7</accession>
<dbReference type="Gene3D" id="1.20.1560.10">
    <property type="entry name" value="ABC transporter type 1, transmembrane domain"/>
    <property type="match status" value="1"/>
</dbReference>
<feature type="domain" description="ABC transmembrane type-1" evidence="10">
    <location>
        <begin position="171"/>
        <end position="452"/>
    </location>
</feature>
<dbReference type="GO" id="GO:0008233">
    <property type="term" value="F:peptidase activity"/>
    <property type="evidence" value="ECO:0007669"/>
    <property type="project" value="InterPro"/>
</dbReference>
<keyword evidence="13" id="KW-1185">Reference proteome</keyword>
<dbReference type="SUPFAM" id="SSF52540">
    <property type="entry name" value="P-loop containing nucleoside triphosphate hydrolases"/>
    <property type="match status" value="1"/>
</dbReference>
<evidence type="ECO:0000256" key="7">
    <source>
        <dbReference type="ARBA" id="ARBA00023136"/>
    </source>
</evidence>
<dbReference type="GO" id="GO:0005524">
    <property type="term" value="F:ATP binding"/>
    <property type="evidence" value="ECO:0007669"/>
    <property type="project" value="UniProtKB-KW"/>
</dbReference>
<evidence type="ECO:0000313" key="13">
    <source>
        <dbReference type="Proteomes" id="UP000642809"/>
    </source>
</evidence>
<feature type="domain" description="Peptidase C39" evidence="11">
    <location>
        <begin position="15"/>
        <end position="138"/>
    </location>
</feature>
<dbReference type="InterPro" id="IPR036640">
    <property type="entry name" value="ABC1_TM_sf"/>
</dbReference>
<dbReference type="AlphaFoldDB" id="A0A8J3D0J7"/>
<dbReference type="PROSITE" id="PS00211">
    <property type="entry name" value="ABC_TRANSPORTER_1"/>
    <property type="match status" value="1"/>
</dbReference>
<dbReference type="InterPro" id="IPR017871">
    <property type="entry name" value="ABC_transporter-like_CS"/>
</dbReference>
<evidence type="ECO:0000256" key="3">
    <source>
        <dbReference type="ARBA" id="ARBA00022741"/>
    </source>
</evidence>
<evidence type="ECO:0000259" key="9">
    <source>
        <dbReference type="PROSITE" id="PS50893"/>
    </source>
</evidence>
<feature type="transmembrane region" description="Helical" evidence="8">
    <location>
        <begin position="280"/>
        <end position="302"/>
    </location>
</feature>
<proteinExistence type="predicted"/>
<dbReference type="CDD" id="cd18570">
    <property type="entry name" value="ABC_6TM_PCAT1_LagD_like"/>
    <property type="match status" value="1"/>
</dbReference>
<dbReference type="InterPro" id="IPR027417">
    <property type="entry name" value="P-loop_NTPase"/>
</dbReference>
<dbReference type="Proteomes" id="UP000642809">
    <property type="component" value="Unassembled WGS sequence"/>
</dbReference>
<dbReference type="InterPro" id="IPR039421">
    <property type="entry name" value="Type_1_exporter"/>
</dbReference>
<evidence type="ECO:0000259" key="11">
    <source>
        <dbReference type="PROSITE" id="PS50990"/>
    </source>
</evidence>
<evidence type="ECO:0000256" key="5">
    <source>
        <dbReference type="ARBA" id="ARBA00022840"/>
    </source>
</evidence>
<dbReference type="RefSeq" id="WP_189583915.1">
    <property type="nucleotide sequence ID" value="NZ_BMYF01000018.1"/>
</dbReference>
<dbReference type="SMART" id="SM00382">
    <property type="entry name" value="AAA"/>
    <property type="match status" value="1"/>
</dbReference>
<feature type="transmembrane region" description="Helical" evidence="8">
    <location>
        <begin position="395"/>
        <end position="417"/>
    </location>
</feature>
<evidence type="ECO:0000256" key="2">
    <source>
        <dbReference type="ARBA" id="ARBA00022692"/>
    </source>
</evidence>
<name>A0A8J3D0J7_9BACT</name>
<feature type="domain" description="ABC transporter" evidence="9">
    <location>
        <begin position="487"/>
        <end position="723"/>
    </location>
</feature>
<dbReference type="PANTHER" id="PTHR43394">
    <property type="entry name" value="ATP-DEPENDENT PERMEASE MDL1, MITOCHONDRIAL"/>
    <property type="match status" value="1"/>
</dbReference>
<dbReference type="Pfam" id="PF00664">
    <property type="entry name" value="ABC_membrane"/>
    <property type="match status" value="1"/>
</dbReference>
<feature type="transmembrane region" description="Helical" evidence="8">
    <location>
        <begin position="429"/>
        <end position="450"/>
    </location>
</feature>
<organism evidence="12 13">
    <name type="scientific">Mongoliitalea lutea</name>
    <dbReference type="NCBI Taxonomy" id="849756"/>
    <lineage>
        <taxon>Bacteria</taxon>
        <taxon>Pseudomonadati</taxon>
        <taxon>Bacteroidota</taxon>
        <taxon>Cytophagia</taxon>
        <taxon>Cytophagales</taxon>
        <taxon>Cyclobacteriaceae</taxon>
        <taxon>Mongoliitalea</taxon>
    </lineage>
</organism>
<dbReference type="GO" id="GO:0015421">
    <property type="term" value="F:ABC-type oligopeptide transporter activity"/>
    <property type="evidence" value="ECO:0007669"/>
    <property type="project" value="TreeGrafter"/>
</dbReference>
<dbReference type="PROSITE" id="PS50929">
    <property type="entry name" value="ABC_TM1F"/>
    <property type="match status" value="1"/>
</dbReference>
<keyword evidence="3" id="KW-0547">Nucleotide-binding</keyword>
<comment type="caution">
    <text evidence="12">The sequence shown here is derived from an EMBL/GenBank/DDBJ whole genome shotgun (WGS) entry which is preliminary data.</text>
</comment>
<dbReference type="PANTHER" id="PTHR43394:SF1">
    <property type="entry name" value="ATP-BINDING CASSETTE SUB-FAMILY B MEMBER 10, MITOCHONDRIAL"/>
    <property type="match status" value="1"/>
</dbReference>
<evidence type="ECO:0000259" key="10">
    <source>
        <dbReference type="PROSITE" id="PS50929"/>
    </source>
</evidence>
<dbReference type="Pfam" id="PF03412">
    <property type="entry name" value="Peptidase_C39"/>
    <property type="match status" value="1"/>
</dbReference>
<dbReference type="Pfam" id="PF00005">
    <property type="entry name" value="ABC_tran"/>
    <property type="match status" value="1"/>
</dbReference>
<keyword evidence="4" id="KW-0378">Hydrolase</keyword>
<dbReference type="PROSITE" id="PS50990">
    <property type="entry name" value="PEPTIDASE_C39"/>
    <property type="match status" value="1"/>
</dbReference>
<feature type="transmembrane region" description="Helical" evidence="8">
    <location>
        <begin position="169"/>
        <end position="195"/>
    </location>
</feature>
<dbReference type="PROSITE" id="PS50893">
    <property type="entry name" value="ABC_TRANSPORTER_2"/>
    <property type="match status" value="1"/>
</dbReference>
<comment type="subcellular location">
    <subcellularLocation>
        <location evidence="1">Cell membrane</location>
        <topology evidence="1">Multi-pass membrane protein</topology>
    </subcellularLocation>
</comment>
<evidence type="ECO:0000256" key="6">
    <source>
        <dbReference type="ARBA" id="ARBA00022989"/>
    </source>
</evidence>
<protein>
    <submittedName>
        <fullName evidence="12">Bacteriocin cleavage/export ABC transporter</fullName>
    </submittedName>
</protein>
<dbReference type="GO" id="GO:0006508">
    <property type="term" value="P:proteolysis"/>
    <property type="evidence" value="ECO:0007669"/>
    <property type="project" value="InterPro"/>
</dbReference>
<dbReference type="Gene3D" id="3.90.70.10">
    <property type="entry name" value="Cysteine proteinases"/>
    <property type="match status" value="1"/>
</dbReference>
<sequence>MKINESNLKKFHTTQLGEYACGLACLCTISKYHGGEVTQEKLRDVSGTTMSGTTLLGLIQAASVIGLTAKGFEAEIKHLKEQEAPVILHVLMDQVREHYVVCFGFDGSKFWISDPGVGIVSFSEKELTEIWKSGILLQIKPNEKFQTRKSQSNAKFIWFRSLIAEDVPILAVAAVLGTLMAITGLSTAIFSQKLIDDFLPNQTYDKAILGVVALGALLLFRSILGYFLGVFMARQGKGLNIRIVASFVGKVFHLPMNYFKGFSTGDLIARMNDSLRIQQTIAMITGTVIINVLVVVVSLAYVFYQSWVMGWLCVAASLAFLLIGWRYHRPIIAKQKEVMAAHALNETQYIDSLTGVHVLRSYGKEQVFKDRIDQVYGHYQNKGYHLAIIGNSFSFFTQVIVAVFMSLLFGLGVYLVFQKNLQLGELMALIQVGSSILPAVAGLVVANIQFQEAKVAFDRMHEIAGLKAEDQEISISKEEEVNPNVLLNAENLVFRYPGRSPILKGVSFQLQAGQTTALFAPVGTGKSTLVELIQRFYVPEQGKLSMPFLMGEANDLMTWRNQLGVVSQKEKLFNGTVLDNIALTNNSQEVEKTIQALQELGLGGFFNQFPQGILTICGEEGRNLSGGQRQLVGLARALVKNPKILVLDEATAAMDWETEHMVLSIVKSYVQSNQASLLLITHQPVLAASMDRLMVLEQGQIKAYGTSVELLQTENQFSKAYHHLVPLN</sequence>
<dbReference type="Gene3D" id="3.40.50.300">
    <property type="entry name" value="P-loop containing nucleotide triphosphate hydrolases"/>
    <property type="match status" value="1"/>
</dbReference>
<evidence type="ECO:0000313" key="12">
    <source>
        <dbReference type="EMBL" id="GHB45515.1"/>
    </source>
</evidence>
<keyword evidence="7 8" id="KW-0472">Membrane</keyword>
<evidence type="ECO:0000256" key="4">
    <source>
        <dbReference type="ARBA" id="ARBA00022801"/>
    </source>
</evidence>
<dbReference type="InterPro" id="IPR011527">
    <property type="entry name" value="ABC1_TM_dom"/>
</dbReference>
<dbReference type="InterPro" id="IPR005074">
    <property type="entry name" value="Peptidase_C39"/>
</dbReference>
<reference evidence="12" key="2">
    <citation type="submission" date="2020-09" db="EMBL/GenBank/DDBJ databases">
        <authorList>
            <person name="Sun Q."/>
            <person name="Kim S."/>
        </authorList>
    </citation>
    <scope>NUCLEOTIDE SEQUENCE</scope>
    <source>
        <strain evidence="12">KCTC 23224</strain>
    </source>
</reference>
<feature type="transmembrane region" description="Helical" evidence="8">
    <location>
        <begin position="308"/>
        <end position="327"/>
    </location>
</feature>
<dbReference type="EMBL" id="BMYF01000018">
    <property type="protein sequence ID" value="GHB45515.1"/>
    <property type="molecule type" value="Genomic_DNA"/>
</dbReference>
<dbReference type="InterPro" id="IPR003593">
    <property type="entry name" value="AAA+_ATPase"/>
</dbReference>
<dbReference type="GO" id="GO:0016887">
    <property type="term" value="F:ATP hydrolysis activity"/>
    <property type="evidence" value="ECO:0007669"/>
    <property type="project" value="InterPro"/>
</dbReference>
<keyword evidence="6 8" id="KW-1133">Transmembrane helix</keyword>
<gene>
    <name evidence="12" type="ORF">GCM10008106_28150</name>
</gene>
<evidence type="ECO:0000256" key="1">
    <source>
        <dbReference type="ARBA" id="ARBA00004651"/>
    </source>
</evidence>
<dbReference type="InterPro" id="IPR003439">
    <property type="entry name" value="ABC_transporter-like_ATP-bd"/>
</dbReference>
<keyword evidence="5" id="KW-0067">ATP-binding</keyword>
<feature type="transmembrane region" description="Helical" evidence="8">
    <location>
        <begin position="207"/>
        <end position="233"/>
    </location>
</feature>
<reference evidence="12" key="1">
    <citation type="journal article" date="2014" name="Int. J. Syst. Evol. Microbiol.">
        <title>Complete genome sequence of Corynebacterium casei LMG S-19264T (=DSM 44701T), isolated from a smear-ripened cheese.</title>
        <authorList>
            <consortium name="US DOE Joint Genome Institute (JGI-PGF)"/>
            <person name="Walter F."/>
            <person name="Albersmeier A."/>
            <person name="Kalinowski J."/>
            <person name="Ruckert C."/>
        </authorList>
    </citation>
    <scope>NUCLEOTIDE SEQUENCE</scope>
    <source>
        <strain evidence="12">KCTC 23224</strain>
    </source>
</reference>
<evidence type="ECO:0000256" key="8">
    <source>
        <dbReference type="SAM" id="Phobius"/>
    </source>
</evidence>